<dbReference type="AlphaFoldDB" id="G3UFL6"/>
<proteinExistence type="predicted"/>
<keyword evidence="3" id="KW-1185">Reference proteome</keyword>
<name>G3UFL6_LOXAF</name>
<reference evidence="2" key="3">
    <citation type="submission" date="2025-09" db="UniProtKB">
        <authorList>
            <consortium name="Ensembl"/>
        </authorList>
    </citation>
    <scope>IDENTIFICATION</scope>
    <source>
        <strain evidence="2">Isolate ISIS603380</strain>
    </source>
</reference>
<dbReference type="Proteomes" id="UP000007646">
    <property type="component" value="Unassembled WGS sequence"/>
</dbReference>
<feature type="region of interest" description="Disordered" evidence="1">
    <location>
        <begin position="32"/>
        <end position="57"/>
    </location>
</feature>
<sequence>RTRWCLGTTTNHSDRDCNRGFWTEWEKSVEQNLNSQKKTKLTGLTKTRGSPETMATG</sequence>
<dbReference type="InParanoid" id="G3UFL6"/>
<evidence type="ECO:0000313" key="2">
    <source>
        <dbReference type="Ensembl" id="ENSLAFP00000026624.1"/>
    </source>
</evidence>
<evidence type="ECO:0000313" key="3">
    <source>
        <dbReference type="Proteomes" id="UP000007646"/>
    </source>
</evidence>
<evidence type="ECO:0000256" key="1">
    <source>
        <dbReference type="SAM" id="MobiDB-lite"/>
    </source>
</evidence>
<organism evidence="2 3">
    <name type="scientific">Loxodonta africana</name>
    <name type="common">African elephant</name>
    <dbReference type="NCBI Taxonomy" id="9785"/>
    <lineage>
        <taxon>Eukaryota</taxon>
        <taxon>Metazoa</taxon>
        <taxon>Chordata</taxon>
        <taxon>Craniata</taxon>
        <taxon>Vertebrata</taxon>
        <taxon>Euteleostomi</taxon>
        <taxon>Mammalia</taxon>
        <taxon>Eutheria</taxon>
        <taxon>Afrotheria</taxon>
        <taxon>Proboscidea</taxon>
        <taxon>Elephantidae</taxon>
        <taxon>Loxodonta</taxon>
    </lineage>
</organism>
<accession>G3UFL6</accession>
<protein>
    <submittedName>
        <fullName evidence="2">Uncharacterized protein</fullName>
    </submittedName>
</protein>
<dbReference type="Ensembl" id="ENSLAFT00000026757.1">
    <property type="protein sequence ID" value="ENSLAFP00000026624.1"/>
    <property type="gene ID" value="ENSLAFG00000028067.1"/>
</dbReference>
<feature type="compositionally biased region" description="Polar residues" evidence="1">
    <location>
        <begin position="48"/>
        <end position="57"/>
    </location>
</feature>
<reference evidence="2 3" key="1">
    <citation type="submission" date="2009-06" db="EMBL/GenBank/DDBJ databases">
        <title>The Genome Sequence of Loxodonta africana (African elephant).</title>
        <authorList>
            <person name="Di Palma F."/>
            <person name="Heiman D."/>
            <person name="Young S."/>
            <person name="Johnson J."/>
            <person name="Lander E.S."/>
            <person name="Lindblad-Toh K."/>
        </authorList>
    </citation>
    <scope>NUCLEOTIDE SEQUENCE [LARGE SCALE GENOMIC DNA]</scope>
    <source>
        <strain evidence="2 3">Isolate ISIS603380</strain>
    </source>
</reference>
<reference evidence="2" key="2">
    <citation type="submission" date="2025-08" db="UniProtKB">
        <authorList>
            <consortium name="Ensembl"/>
        </authorList>
    </citation>
    <scope>IDENTIFICATION</scope>
    <source>
        <strain evidence="2">Isolate ISIS603380</strain>
    </source>
</reference>
<dbReference type="HOGENOM" id="CLU_3001723_0_0_1"/>